<dbReference type="Gene3D" id="2.40.50.100">
    <property type="match status" value="1"/>
</dbReference>
<dbReference type="GO" id="GO:0016887">
    <property type="term" value="F:ATP hydrolysis activity"/>
    <property type="evidence" value="ECO:0007669"/>
    <property type="project" value="InterPro"/>
</dbReference>
<dbReference type="InterPro" id="IPR003439">
    <property type="entry name" value="ABC_transporter-like_ATP-bd"/>
</dbReference>
<dbReference type="Pfam" id="PF17912">
    <property type="entry name" value="OB_MalK"/>
    <property type="match status" value="1"/>
</dbReference>
<evidence type="ECO:0000256" key="10">
    <source>
        <dbReference type="ARBA" id="ARBA00066315"/>
    </source>
</evidence>
<sequence length="402" mass="44642">MSSIEFEDVTKVYDGDILAVEAFNLTIESGEFLTLVGPSGSGKSTLLRMVAGLEDITDGTISIGGERVNLLPPRHRDIAMVFQSYALYPHLSVRENMAFGLKRSTSLPEEEIYERVEDAAELMGIPELLDDRPKQLSGGQQQRVATGRAIVREPAVFLFDEPLSNLDAKLRKHMRTELQRIQQELETTTIYVTHDQEEAMTMSDRIAILNHGELQQVGTPREVYNDPRNLFVAQFIGSPSMNIFNVRYEPAENGGRLTGDVDIPLEPEYAEQVETAGSTDLKLGVRPEHITVSRTSDAGDIAASVDIIEPLGARDLLYFELEDEGDETLVSSDAAALEDDEETAPEEEVEERKAFIDPESIPQDADEVFLNLDLDQAHLFDTETGLNIAHLLEREQEAAPTP</sequence>
<gene>
    <name evidence="13" type="ORF">ATJ93_2395</name>
</gene>
<protein>
    <recommendedName>
        <fullName evidence="10">ABC-type D-xylose/L-arabinose transporter</fullName>
        <ecNumber evidence="10">7.5.2.13</ecNumber>
    </recommendedName>
</protein>
<dbReference type="InterPro" id="IPR015855">
    <property type="entry name" value="ABC_transpr_MalK-like"/>
</dbReference>
<comment type="catalytic activity">
    <reaction evidence="6">
        <text>L-arabinose(out) + ATP + H2O = L-arabinose(in) + ADP + phosphate + H(+)</text>
        <dbReference type="Rhea" id="RHEA:30007"/>
        <dbReference type="ChEBI" id="CHEBI:15377"/>
        <dbReference type="ChEBI" id="CHEBI:15378"/>
        <dbReference type="ChEBI" id="CHEBI:17535"/>
        <dbReference type="ChEBI" id="CHEBI:30616"/>
        <dbReference type="ChEBI" id="CHEBI:43474"/>
        <dbReference type="ChEBI" id="CHEBI:456216"/>
        <dbReference type="EC" id="7.5.2.13"/>
    </reaction>
    <physiologicalReaction direction="left-to-right" evidence="6">
        <dbReference type="Rhea" id="RHEA:30008"/>
    </physiologicalReaction>
</comment>
<comment type="caution">
    <text evidence="13">The sequence shown here is derived from an EMBL/GenBank/DDBJ whole genome shotgun (WGS) entry which is preliminary data.</text>
</comment>
<dbReference type="PANTHER" id="PTHR43875">
    <property type="entry name" value="MALTODEXTRIN IMPORT ATP-BINDING PROTEIN MSMX"/>
    <property type="match status" value="1"/>
</dbReference>
<accession>A0A3R7KLE4</accession>
<evidence type="ECO:0000256" key="7">
    <source>
        <dbReference type="ARBA" id="ARBA00053454"/>
    </source>
</evidence>
<feature type="compositionally biased region" description="Acidic residues" evidence="11">
    <location>
        <begin position="336"/>
        <end position="349"/>
    </location>
</feature>
<comment type="subcellular location">
    <subcellularLocation>
        <location evidence="1">Cell membrane</location>
        <topology evidence="1">Peripheral membrane protein</topology>
    </subcellularLocation>
</comment>
<feature type="region of interest" description="Disordered" evidence="11">
    <location>
        <begin position="335"/>
        <end position="360"/>
    </location>
</feature>
<dbReference type="GO" id="GO:0055052">
    <property type="term" value="C:ATP-binding cassette (ABC) transporter complex, substrate-binding subunit-containing"/>
    <property type="evidence" value="ECO:0007669"/>
    <property type="project" value="TreeGrafter"/>
</dbReference>
<dbReference type="NCBIfam" id="NF008653">
    <property type="entry name" value="PRK11650.1"/>
    <property type="match status" value="1"/>
</dbReference>
<evidence type="ECO:0000256" key="3">
    <source>
        <dbReference type="ARBA" id="ARBA00022741"/>
    </source>
</evidence>
<keyword evidence="4 13" id="KW-0067">ATP-binding</keyword>
<evidence type="ECO:0000313" key="14">
    <source>
        <dbReference type="Proteomes" id="UP000283805"/>
    </source>
</evidence>
<dbReference type="InterPro" id="IPR047641">
    <property type="entry name" value="ABC_transpr_MalK/UgpC-like"/>
</dbReference>
<dbReference type="PANTHER" id="PTHR43875:SF1">
    <property type="entry name" value="OSMOPROTECTIVE COMPOUNDS UPTAKE ATP-BINDING PROTEIN GGTA"/>
    <property type="match status" value="1"/>
</dbReference>
<dbReference type="CDD" id="cd03301">
    <property type="entry name" value="ABC_MalK_N"/>
    <property type="match status" value="1"/>
</dbReference>
<dbReference type="InterPro" id="IPR027417">
    <property type="entry name" value="P-loop_NTPase"/>
</dbReference>
<dbReference type="InterPro" id="IPR003593">
    <property type="entry name" value="AAA+_ATPase"/>
</dbReference>
<evidence type="ECO:0000256" key="2">
    <source>
        <dbReference type="ARBA" id="ARBA00022448"/>
    </source>
</evidence>
<proteinExistence type="inferred from homology"/>
<evidence type="ECO:0000256" key="11">
    <source>
        <dbReference type="SAM" id="MobiDB-lite"/>
    </source>
</evidence>
<dbReference type="SMART" id="SM00382">
    <property type="entry name" value="AAA"/>
    <property type="match status" value="1"/>
</dbReference>
<dbReference type="FunFam" id="3.40.50.300:FF:000042">
    <property type="entry name" value="Maltose/maltodextrin ABC transporter, ATP-binding protein"/>
    <property type="match status" value="1"/>
</dbReference>
<evidence type="ECO:0000259" key="12">
    <source>
        <dbReference type="PROSITE" id="PS50893"/>
    </source>
</evidence>
<feature type="domain" description="ABC transporter" evidence="12">
    <location>
        <begin position="4"/>
        <end position="236"/>
    </location>
</feature>
<dbReference type="EC" id="7.5.2.13" evidence="10"/>
<dbReference type="GO" id="GO:0008643">
    <property type="term" value="P:carbohydrate transport"/>
    <property type="evidence" value="ECO:0007669"/>
    <property type="project" value="InterPro"/>
</dbReference>
<keyword evidence="14" id="KW-1185">Reference proteome</keyword>
<evidence type="ECO:0000256" key="9">
    <source>
        <dbReference type="ARBA" id="ARBA00065962"/>
    </source>
</evidence>
<dbReference type="GO" id="GO:0140359">
    <property type="term" value="F:ABC-type transporter activity"/>
    <property type="evidence" value="ECO:0007669"/>
    <property type="project" value="InterPro"/>
</dbReference>
<evidence type="ECO:0000256" key="5">
    <source>
        <dbReference type="ARBA" id="ARBA00050355"/>
    </source>
</evidence>
<evidence type="ECO:0000256" key="4">
    <source>
        <dbReference type="ARBA" id="ARBA00022840"/>
    </source>
</evidence>
<dbReference type="PROSITE" id="PS50893">
    <property type="entry name" value="ABC_TRANSPORTER_2"/>
    <property type="match status" value="1"/>
</dbReference>
<comment type="similarity">
    <text evidence="8">Belongs to the ABC transporter superfamily. Carbohydrate uptake transporter-1 (CUT1) (TC 3.A.1.1) family.</text>
</comment>
<dbReference type="InterPro" id="IPR008995">
    <property type="entry name" value="Mo/tungstate-bd_C_term_dom"/>
</dbReference>
<reference evidence="13 14" key="1">
    <citation type="submission" date="2018-09" db="EMBL/GenBank/DDBJ databases">
        <title>Genomic Encyclopedia of Archaeal and Bacterial Type Strains, Phase II (KMG-II): from individual species to whole genera.</title>
        <authorList>
            <person name="Goeker M."/>
        </authorList>
    </citation>
    <scope>NUCLEOTIDE SEQUENCE [LARGE SCALE GENOMIC DNA]</scope>
    <source>
        <strain evidence="13 14">DSM 13151</strain>
    </source>
</reference>
<dbReference type="SUPFAM" id="SSF52540">
    <property type="entry name" value="P-loop containing nucleoside triphosphate hydrolases"/>
    <property type="match status" value="1"/>
</dbReference>
<dbReference type="Pfam" id="PF00005">
    <property type="entry name" value="ABC_tran"/>
    <property type="match status" value="1"/>
</dbReference>
<name>A0A3R7KLE4_9EURY</name>
<evidence type="ECO:0000256" key="1">
    <source>
        <dbReference type="ARBA" id="ARBA00004202"/>
    </source>
</evidence>
<organism evidence="13 14">
    <name type="scientific">Halopiger aswanensis</name>
    <dbReference type="NCBI Taxonomy" id="148449"/>
    <lineage>
        <taxon>Archaea</taxon>
        <taxon>Methanobacteriati</taxon>
        <taxon>Methanobacteriota</taxon>
        <taxon>Stenosarchaea group</taxon>
        <taxon>Halobacteria</taxon>
        <taxon>Halobacteriales</taxon>
        <taxon>Natrialbaceae</taxon>
        <taxon>Halopiger</taxon>
    </lineage>
</organism>
<evidence type="ECO:0000256" key="8">
    <source>
        <dbReference type="ARBA" id="ARBA00061029"/>
    </source>
</evidence>
<comment type="catalytic activity">
    <reaction evidence="5">
        <text>D-xylose(out) + ATP + H2O = D-xylose(in) + ADP + phosphate + H(+)</text>
        <dbReference type="Rhea" id="RHEA:29899"/>
        <dbReference type="ChEBI" id="CHEBI:15377"/>
        <dbReference type="ChEBI" id="CHEBI:15378"/>
        <dbReference type="ChEBI" id="CHEBI:30616"/>
        <dbReference type="ChEBI" id="CHEBI:43474"/>
        <dbReference type="ChEBI" id="CHEBI:53455"/>
        <dbReference type="ChEBI" id="CHEBI:456216"/>
        <dbReference type="EC" id="7.5.2.13"/>
    </reaction>
    <physiologicalReaction direction="left-to-right" evidence="5">
        <dbReference type="Rhea" id="RHEA:29900"/>
    </physiologicalReaction>
</comment>
<evidence type="ECO:0000313" key="13">
    <source>
        <dbReference type="EMBL" id="RKD95537.1"/>
    </source>
</evidence>
<dbReference type="EMBL" id="RAPO01000002">
    <property type="protein sequence ID" value="RKD95537.1"/>
    <property type="molecule type" value="Genomic_DNA"/>
</dbReference>
<keyword evidence="3" id="KW-0547">Nucleotide-binding</keyword>
<dbReference type="OrthoDB" id="18368at2157"/>
<dbReference type="Gene3D" id="3.40.50.300">
    <property type="entry name" value="P-loop containing nucleotide triphosphate hydrolases"/>
    <property type="match status" value="1"/>
</dbReference>
<dbReference type="Proteomes" id="UP000283805">
    <property type="component" value="Unassembled WGS sequence"/>
</dbReference>
<keyword evidence="2" id="KW-0813">Transport</keyword>
<evidence type="ECO:0000256" key="6">
    <source>
        <dbReference type="ARBA" id="ARBA00051890"/>
    </source>
</evidence>
<dbReference type="Gene3D" id="2.40.50.140">
    <property type="entry name" value="Nucleic acid-binding proteins"/>
    <property type="match status" value="1"/>
</dbReference>
<dbReference type="InterPro" id="IPR012340">
    <property type="entry name" value="NA-bd_OB-fold"/>
</dbReference>
<dbReference type="RefSeq" id="WP_120244797.1">
    <property type="nucleotide sequence ID" value="NZ_RAPO01000002.1"/>
</dbReference>
<dbReference type="AlphaFoldDB" id="A0A3R7KLE4"/>
<dbReference type="InterPro" id="IPR040582">
    <property type="entry name" value="OB_MalK-like"/>
</dbReference>
<dbReference type="SUPFAM" id="SSF50331">
    <property type="entry name" value="MOP-like"/>
    <property type="match status" value="1"/>
</dbReference>
<comment type="subunit">
    <text evidence="9">The complex is composed of two ATP-binding proteins (XacJ and XacK), two transmembrane proteins (XacH and XacI) and a solute-binding protein (XacG).</text>
</comment>
<dbReference type="GO" id="GO:0005524">
    <property type="term" value="F:ATP binding"/>
    <property type="evidence" value="ECO:0007669"/>
    <property type="project" value="UniProtKB-KW"/>
</dbReference>
<comment type="function">
    <text evidence="7">Part of the ABC transporter complex XacGHIJK involved in the uptake of xylose and arabinose. Responsible for energy coupling to the transport system.</text>
</comment>